<evidence type="ECO:0000256" key="1">
    <source>
        <dbReference type="ARBA" id="ARBA00004167"/>
    </source>
</evidence>
<evidence type="ECO:0000256" key="2">
    <source>
        <dbReference type="ARBA" id="ARBA00022676"/>
    </source>
</evidence>
<evidence type="ECO:0000256" key="4">
    <source>
        <dbReference type="ARBA" id="ARBA00022692"/>
    </source>
</evidence>
<keyword evidence="2" id="KW-0328">Glycosyltransferase</keyword>
<name>A0ABT1MD85_9BACT</name>
<reference evidence="7 8" key="1">
    <citation type="submission" date="2022-07" db="EMBL/GenBank/DDBJ databases">
        <title>Fecal culturing of patients with breast cancer.</title>
        <authorList>
            <person name="Teng N.M.Y."/>
            <person name="Kiu R."/>
            <person name="Evans R."/>
            <person name="Baker D.J."/>
            <person name="Zenner C."/>
            <person name="Robinson S.D."/>
            <person name="Hall L.J."/>
        </authorList>
    </citation>
    <scope>NUCLEOTIDE SEQUENCE [LARGE SCALE GENOMIC DNA]</scope>
    <source>
        <strain evidence="7 8">LH1063</strain>
    </source>
</reference>
<evidence type="ECO:0000256" key="5">
    <source>
        <dbReference type="ARBA" id="ARBA00022989"/>
    </source>
</evidence>
<dbReference type="EMBL" id="JANDHW010000001">
    <property type="protein sequence ID" value="MCP9610603.1"/>
    <property type="molecule type" value="Genomic_DNA"/>
</dbReference>
<dbReference type="PANTHER" id="PTHR21461:SF69">
    <property type="entry name" value="GLYCOSYLTRANSFERASE FAMILY 92 PROTEIN"/>
    <property type="match status" value="1"/>
</dbReference>
<proteinExistence type="predicted"/>
<dbReference type="PANTHER" id="PTHR21461">
    <property type="entry name" value="GLYCOSYLTRANSFERASE FAMILY 92 PROTEIN"/>
    <property type="match status" value="1"/>
</dbReference>
<comment type="subcellular location">
    <subcellularLocation>
        <location evidence="1">Membrane</location>
        <topology evidence="1">Single-pass membrane protein</topology>
    </subcellularLocation>
</comment>
<dbReference type="InterPro" id="IPR008166">
    <property type="entry name" value="Glyco_transf_92"/>
</dbReference>
<keyword evidence="3" id="KW-0808">Transferase</keyword>
<keyword evidence="8" id="KW-1185">Reference proteome</keyword>
<sequence length="256" mass="30819">MKEWMEYHLLIGIDHFYLYNNFSDDNYNEILLPYIEKGVVDLIDWPVQYGQLQAYKHCYETYKNDTEWIGYIDLDEFVCLKYEQNIKDWIKGYKKYPSVLINWKFFGTSGRLQHDPDRLVIEQYTASWSHLVNTGKSFINTAYRFEVFTCHTFYAETSLVGIKTKILPVNEFKRFFHYWIPRTPLHAESKIQINHYYTRSYQQHIYKNMLRGDACSAGSQQGRIAEGRFEAHETKNINKDYTIQRFLVFLKLRLEK</sequence>
<evidence type="ECO:0000313" key="8">
    <source>
        <dbReference type="Proteomes" id="UP001205603"/>
    </source>
</evidence>
<accession>A0ABT1MD85</accession>
<keyword evidence="4" id="KW-0812">Transmembrane</keyword>
<dbReference type="Proteomes" id="UP001205603">
    <property type="component" value="Unassembled WGS sequence"/>
</dbReference>
<protein>
    <submittedName>
        <fullName evidence="7">Glycosyltransferase family 92 protein</fullName>
    </submittedName>
</protein>
<comment type="caution">
    <text evidence="7">The sequence shown here is derived from an EMBL/GenBank/DDBJ whole genome shotgun (WGS) entry which is preliminary data.</text>
</comment>
<evidence type="ECO:0000256" key="6">
    <source>
        <dbReference type="ARBA" id="ARBA00023136"/>
    </source>
</evidence>
<keyword evidence="6" id="KW-0472">Membrane</keyword>
<evidence type="ECO:0000313" key="7">
    <source>
        <dbReference type="EMBL" id="MCP9610603.1"/>
    </source>
</evidence>
<evidence type="ECO:0000256" key="3">
    <source>
        <dbReference type="ARBA" id="ARBA00022679"/>
    </source>
</evidence>
<dbReference type="Pfam" id="PF01697">
    <property type="entry name" value="Glyco_transf_92"/>
    <property type="match status" value="1"/>
</dbReference>
<gene>
    <name evidence="7" type="ORF">NMU02_00650</name>
</gene>
<organism evidence="7 8">
    <name type="scientific">Coprobacter tertius</name>
    <dbReference type="NCBI Taxonomy" id="2944915"/>
    <lineage>
        <taxon>Bacteria</taxon>
        <taxon>Pseudomonadati</taxon>
        <taxon>Bacteroidota</taxon>
        <taxon>Bacteroidia</taxon>
        <taxon>Bacteroidales</taxon>
        <taxon>Barnesiellaceae</taxon>
        <taxon>Coprobacter</taxon>
    </lineage>
</organism>
<keyword evidence="5" id="KW-1133">Transmembrane helix</keyword>